<dbReference type="Gene3D" id="1.20.1280.50">
    <property type="match status" value="1"/>
</dbReference>
<dbReference type="InterPro" id="IPR005174">
    <property type="entry name" value="KIB1-4_b-propeller"/>
</dbReference>
<dbReference type="Proteomes" id="UP000004995">
    <property type="component" value="Unassembled WGS sequence"/>
</dbReference>
<keyword evidence="4" id="KW-1185">Reference proteome</keyword>
<evidence type="ECO:0000313" key="3">
    <source>
        <dbReference type="EnsemblPlants" id="KQK95156"/>
    </source>
</evidence>
<evidence type="ECO:0000256" key="1">
    <source>
        <dbReference type="SAM" id="MobiDB-lite"/>
    </source>
</evidence>
<dbReference type="InterPro" id="IPR036047">
    <property type="entry name" value="F-box-like_dom_sf"/>
</dbReference>
<dbReference type="Pfam" id="PF03478">
    <property type="entry name" value="Beta-prop_KIB1-4"/>
    <property type="match status" value="1"/>
</dbReference>
<feature type="region of interest" description="Disordered" evidence="1">
    <location>
        <begin position="48"/>
        <end position="71"/>
    </location>
</feature>
<evidence type="ECO:0000313" key="4">
    <source>
        <dbReference type="Proteomes" id="UP000004995"/>
    </source>
</evidence>
<dbReference type="HOGENOM" id="CLU_019286_3_1_1"/>
<accession>K3ZNV9</accession>
<dbReference type="EMBL" id="AGNK02005091">
    <property type="status" value="NOT_ANNOTATED_CDS"/>
    <property type="molecule type" value="Genomic_DNA"/>
</dbReference>
<organism evidence="3 4">
    <name type="scientific">Setaria italica</name>
    <name type="common">Foxtail millet</name>
    <name type="synonym">Panicum italicum</name>
    <dbReference type="NCBI Taxonomy" id="4555"/>
    <lineage>
        <taxon>Eukaryota</taxon>
        <taxon>Viridiplantae</taxon>
        <taxon>Streptophyta</taxon>
        <taxon>Embryophyta</taxon>
        <taxon>Tracheophyta</taxon>
        <taxon>Spermatophyta</taxon>
        <taxon>Magnoliopsida</taxon>
        <taxon>Liliopsida</taxon>
        <taxon>Poales</taxon>
        <taxon>Poaceae</taxon>
        <taxon>PACMAD clade</taxon>
        <taxon>Panicoideae</taxon>
        <taxon>Panicodae</taxon>
        <taxon>Paniceae</taxon>
        <taxon>Cenchrinae</taxon>
        <taxon>Setaria</taxon>
    </lineage>
</organism>
<dbReference type="eggNOG" id="ENOG502SVY7">
    <property type="taxonomic scope" value="Eukaryota"/>
</dbReference>
<feature type="domain" description="KIB1-4 beta-propeller" evidence="2">
    <location>
        <begin position="260"/>
        <end position="350"/>
    </location>
</feature>
<dbReference type="PANTHER" id="PTHR33110">
    <property type="entry name" value="F-BOX/KELCH-REPEAT PROTEIN-RELATED"/>
    <property type="match status" value="1"/>
</dbReference>
<name>K3ZNV9_SETIT</name>
<proteinExistence type="predicted"/>
<reference evidence="3" key="2">
    <citation type="submission" date="2018-08" db="UniProtKB">
        <authorList>
            <consortium name="EnsemblPlants"/>
        </authorList>
    </citation>
    <scope>IDENTIFICATION</scope>
    <source>
        <strain evidence="3">Yugu1</strain>
    </source>
</reference>
<protein>
    <recommendedName>
        <fullName evidence="2">KIB1-4 beta-propeller domain-containing protein</fullName>
    </recommendedName>
</protein>
<dbReference type="SUPFAM" id="SSF81383">
    <property type="entry name" value="F-box domain"/>
    <property type="match status" value="1"/>
</dbReference>
<evidence type="ECO:0000259" key="2">
    <source>
        <dbReference type="Pfam" id="PF03478"/>
    </source>
</evidence>
<sequence length="397" mass="43324">MASMDSGADNAGGESCLSSSTAYPFEYGCGFQQGRVFLFAGDVFDGTPQNQKRPRFDMGREPPPPPPQASTWASVHTDILGVVLNFLPCAADRAAVRSVSRHWRAAARGHCLPPPLPVLVLPKFRFSCLSSRGAMTAPRVPGCPRTRRAMTTVAAGEFVNNGNGECFLVNAFSDGVIHLPRLKANCNASIYSKSIRIVNDNDSGFVHTASGKKYGMLLCNNAVLSATPNSGSKCIDEHGVNVSCVSSHVIYPLLRSKHNYSLRFQMVVWRGKLLLIIRNFDARKIEPEIVKVEVFALDISTSRVTEIHSFDGDCIFVGNRSCKSFSAGLHVGVQGDLIYFADGYDGVFSYKNRLFDGYMVCNIRDGTIRPLAVEFSPTNSGAPEVHLDIPVWFCPSE</sequence>
<dbReference type="EnsemblPlants" id="KQK95156">
    <property type="protein sequence ID" value="KQK95156"/>
    <property type="gene ID" value="SETIT_028289mg"/>
</dbReference>
<reference evidence="4" key="1">
    <citation type="journal article" date="2012" name="Nat. Biotechnol.">
        <title>Reference genome sequence of the model plant Setaria.</title>
        <authorList>
            <person name="Bennetzen J.L."/>
            <person name="Schmutz J."/>
            <person name="Wang H."/>
            <person name="Percifield R."/>
            <person name="Hawkins J."/>
            <person name="Pontaroli A.C."/>
            <person name="Estep M."/>
            <person name="Feng L."/>
            <person name="Vaughn J.N."/>
            <person name="Grimwood J."/>
            <person name="Jenkins J."/>
            <person name="Barry K."/>
            <person name="Lindquist E."/>
            <person name="Hellsten U."/>
            <person name="Deshpande S."/>
            <person name="Wang X."/>
            <person name="Wu X."/>
            <person name="Mitros T."/>
            <person name="Triplett J."/>
            <person name="Yang X."/>
            <person name="Ye C.Y."/>
            <person name="Mauro-Herrera M."/>
            <person name="Wang L."/>
            <person name="Li P."/>
            <person name="Sharma M."/>
            <person name="Sharma R."/>
            <person name="Ronald P.C."/>
            <person name="Panaud O."/>
            <person name="Kellogg E.A."/>
            <person name="Brutnell T.P."/>
            <person name="Doust A.N."/>
            <person name="Tuskan G.A."/>
            <person name="Rokhsar D."/>
            <person name="Devos K.M."/>
        </authorList>
    </citation>
    <scope>NUCLEOTIDE SEQUENCE [LARGE SCALE GENOMIC DNA]</scope>
    <source>
        <strain evidence="4">cv. Yugu1</strain>
    </source>
</reference>
<dbReference type="AlphaFoldDB" id="K3ZNV9"/>
<dbReference type="InParanoid" id="K3ZNV9"/>
<dbReference type="OMA" id="PEHYAIN"/>
<dbReference type="PANTHER" id="PTHR33110:SF23">
    <property type="entry name" value="OS04G0316800 PROTEIN"/>
    <property type="match status" value="1"/>
</dbReference>
<dbReference type="Gramene" id="KQK95156">
    <property type="protein sequence ID" value="KQK95156"/>
    <property type="gene ID" value="SETIT_028289mg"/>
</dbReference>